<dbReference type="SUPFAM" id="SSF52172">
    <property type="entry name" value="CheY-like"/>
    <property type="match status" value="1"/>
</dbReference>
<evidence type="ECO:0000259" key="2">
    <source>
        <dbReference type="PROSITE" id="PS50043"/>
    </source>
</evidence>
<protein>
    <submittedName>
        <fullName evidence="4">Unannotated protein</fullName>
    </submittedName>
</protein>
<dbReference type="PANTHER" id="PTHR43214:SF42">
    <property type="entry name" value="TRANSCRIPTIONAL REGULATORY PROTEIN DESR"/>
    <property type="match status" value="1"/>
</dbReference>
<gene>
    <name evidence="4" type="ORF">UFOPK3720_00248</name>
</gene>
<feature type="domain" description="HTH luxR-type" evidence="2">
    <location>
        <begin position="151"/>
        <end position="213"/>
    </location>
</feature>
<dbReference type="InterPro" id="IPR001789">
    <property type="entry name" value="Sig_transdc_resp-reg_receiver"/>
</dbReference>
<name>A0A6J7HKM2_9ZZZZ</name>
<dbReference type="PANTHER" id="PTHR43214">
    <property type="entry name" value="TWO-COMPONENT RESPONSE REGULATOR"/>
    <property type="match status" value="1"/>
</dbReference>
<dbReference type="SMART" id="SM00421">
    <property type="entry name" value="HTH_LUXR"/>
    <property type="match status" value="1"/>
</dbReference>
<dbReference type="Pfam" id="PF00196">
    <property type="entry name" value="GerE"/>
    <property type="match status" value="1"/>
</dbReference>
<dbReference type="SMART" id="SM00448">
    <property type="entry name" value="REC"/>
    <property type="match status" value="1"/>
</dbReference>
<accession>A0A6J7HKM2</accession>
<evidence type="ECO:0000256" key="1">
    <source>
        <dbReference type="ARBA" id="ARBA00023125"/>
    </source>
</evidence>
<dbReference type="GO" id="GO:0006355">
    <property type="term" value="P:regulation of DNA-templated transcription"/>
    <property type="evidence" value="ECO:0007669"/>
    <property type="project" value="InterPro"/>
</dbReference>
<dbReference type="InterPro" id="IPR039420">
    <property type="entry name" value="WalR-like"/>
</dbReference>
<dbReference type="PROSITE" id="PS50043">
    <property type="entry name" value="HTH_LUXR_2"/>
    <property type="match status" value="1"/>
</dbReference>
<evidence type="ECO:0000313" key="4">
    <source>
        <dbReference type="EMBL" id="CAB4921551.1"/>
    </source>
</evidence>
<proteinExistence type="predicted"/>
<dbReference type="CDD" id="cd00156">
    <property type="entry name" value="REC"/>
    <property type="match status" value="1"/>
</dbReference>
<reference evidence="4" key="1">
    <citation type="submission" date="2020-05" db="EMBL/GenBank/DDBJ databases">
        <authorList>
            <person name="Chiriac C."/>
            <person name="Salcher M."/>
            <person name="Ghai R."/>
            <person name="Kavagutti S V."/>
        </authorList>
    </citation>
    <scope>NUCLEOTIDE SEQUENCE</scope>
</reference>
<evidence type="ECO:0000259" key="3">
    <source>
        <dbReference type="PROSITE" id="PS50110"/>
    </source>
</evidence>
<dbReference type="Pfam" id="PF00072">
    <property type="entry name" value="Response_reg"/>
    <property type="match status" value="1"/>
</dbReference>
<dbReference type="Gene3D" id="3.40.50.2300">
    <property type="match status" value="1"/>
</dbReference>
<dbReference type="CDD" id="cd06170">
    <property type="entry name" value="LuxR_C_like"/>
    <property type="match status" value="1"/>
</dbReference>
<dbReference type="PROSITE" id="PS50110">
    <property type="entry name" value="RESPONSE_REGULATORY"/>
    <property type="match status" value="1"/>
</dbReference>
<sequence length="228" mass="24788">MTHHRRNVAQEVGSPARVILIIEDDVMTRSLLAGMLEPAGYDVLLASDVKEAQRHFEAHDPDGVIVDVDLGHGINGFDLADAFRRHSPALAIVFLTHIPSARFLSRNKVPIPAGAAYLRKDQLSDKGLLLDALEAALLGKVTGEHRHDTVLDRPDPALSRTQSAVMQLVAQGRTTKEIARIRGTSVRTVQDVINRSRAKLPVGQVDATTPRDGTAHLPPEEIKIPVVA</sequence>
<dbReference type="EMBL" id="CAFBNB010000028">
    <property type="protein sequence ID" value="CAB4921551.1"/>
    <property type="molecule type" value="Genomic_DNA"/>
</dbReference>
<dbReference type="InterPro" id="IPR036388">
    <property type="entry name" value="WH-like_DNA-bd_sf"/>
</dbReference>
<dbReference type="InterPro" id="IPR016032">
    <property type="entry name" value="Sig_transdc_resp-reg_C-effctor"/>
</dbReference>
<dbReference type="GO" id="GO:0003677">
    <property type="term" value="F:DNA binding"/>
    <property type="evidence" value="ECO:0007669"/>
    <property type="project" value="UniProtKB-KW"/>
</dbReference>
<dbReference type="AlphaFoldDB" id="A0A6J7HKM2"/>
<dbReference type="InterPro" id="IPR011006">
    <property type="entry name" value="CheY-like_superfamily"/>
</dbReference>
<dbReference type="SUPFAM" id="SSF46894">
    <property type="entry name" value="C-terminal effector domain of the bipartite response regulators"/>
    <property type="match status" value="1"/>
</dbReference>
<dbReference type="InterPro" id="IPR000792">
    <property type="entry name" value="Tscrpt_reg_LuxR_C"/>
</dbReference>
<keyword evidence="1" id="KW-0238">DNA-binding</keyword>
<dbReference type="Gene3D" id="1.10.10.10">
    <property type="entry name" value="Winged helix-like DNA-binding domain superfamily/Winged helix DNA-binding domain"/>
    <property type="match status" value="1"/>
</dbReference>
<dbReference type="GO" id="GO:0000160">
    <property type="term" value="P:phosphorelay signal transduction system"/>
    <property type="evidence" value="ECO:0007669"/>
    <property type="project" value="InterPro"/>
</dbReference>
<feature type="domain" description="Response regulatory" evidence="3">
    <location>
        <begin position="18"/>
        <end position="135"/>
    </location>
</feature>
<organism evidence="4">
    <name type="scientific">freshwater metagenome</name>
    <dbReference type="NCBI Taxonomy" id="449393"/>
    <lineage>
        <taxon>unclassified sequences</taxon>
        <taxon>metagenomes</taxon>
        <taxon>ecological metagenomes</taxon>
    </lineage>
</organism>